<dbReference type="InterPro" id="IPR015797">
    <property type="entry name" value="NUDIX_hydrolase-like_dom_sf"/>
</dbReference>
<evidence type="ECO:0000313" key="3">
    <source>
        <dbReference type="EMBL" id="QPC66089.1"/>
    </source>
</evidence>
<feature type="compositionally biased region" description="Polar residues" evidence="1">
    <location>
        <begin position="1"/>
        <end position="19"/>
    </location>
</feature>
<dbReference type="Gene3D" id="3.90.79.10">
    <property type="entry name" value="Nucleoside Triphosphate Pyrophosphohydrolase"/>
    <property type="match status" value="1"/>
</dbReference>
<reference evidence="3" key="1">
    <citation type="submission" date="2020-11" db="EMBL/GenBank/DDBJ databases">
        <title>The chromosome-scale genome resource for two endophytic Fusarium species: F. culmorum and F. pseudograminearum.</title>
        <authorList>
            <person name="Yuan Z."/>
        </authorList>
    </citation>
    <scope>NUCLEOTIDE SEQUENCE</scope>
    <source>
        <strain evidence="3">Class2-1B</strain>
    </source>
</reference>
<feature type="region of interest" description="Disordered" evidence="1">
    <location>
        <begin position="1"/>
        <end position="21"/>
    </location>
</feature>
<organism evidence="3 4">
    <name type="scientific">Fusarium culmorum</name>
    <dbReference type="NCBI Taxonomy" id="5516"/>
    <lineage>
        <taxon>Eukaryota</taxon>
        <taxon>Fungi</taxon>
        <taxon>Dikarya</taxon>
        <taxon>Ascomycota</taxon>
        <taxon>Pezizomycotina</taxon>
        <taxon>Sordariomycetes</taxon>
        <taxon>Hypocreomycetidae</taxon>
        <taxon>Hypocreales</taxon>
        <taxon>Nectriaceae</taxon>
        <taxon>Fusarium</taxon>
    </lineage>
</organism>
<gene>
    <name evidence="3" type="ORF">HYE67_008320</name>
</gene>
<proteinExistence type="predicted"/>
<dbReference type="AlphaFoldDB" id="A0A7S8DCJ5"/>
<dbReference type="PROSITE" id="PS51462">
    <property type="entry name" value="NUDIX"/>
    <property type="match status" value="1"/>
</dbReference>
<evidence type="ECO:0000256" key="1">
    <source>
        <dbReference type="SAM" id="MobiDB-lite"/>
    </source>
</evidence>
<evidence type="ECO:0000259" key="2">
    <source>
        <dbReference type="PROSITE" id="PS51462"/>
    </source>
</evidence>
<dbReference type="CDD" id="cd03676">
    <property type="entry name" value="NUDIX_Tnr3_like"/>
    <property type="match status" value="1"/>
</dbReference>
<dbReference type="SUPFAM" id="SSF55811">
    <property type="entry name" value="Nudix"/>
    <property type="match status" value="1"/>
</dbReference>
<evidence type="ECO:0000313" key="4">
    <source>
        <dbReference type="Proteomes" id="UP000663297"/>
    </source>
</evidence>
<accession>A0A7S8DCJ5</accession>
<dbReference type="EMBL" id="CP064750">
    <property type="protein sequence ID" value="QPC66089.1"/>
    <property type="molecule type" value="Genomic_DNA"/>
</dbReference>
<dbReference type="Proteomes" id="UP000663297">
    <property type="component" value="Chromosome 4"/>
</dbReference>
<dbReference type="InterPro" id="IPR000086">
    <property type="entry name" value="NUDIX_hydrolase_dom"/>
</dbReference>
<sequence length="429" mass="49326">MTSATLVHTSFPVTSSSRPRPSLHCEPIYRNHSPNPSTTNPITTNPAATMETLYSAISYANKYHYEAYGVRYLYIDGISEAVGFVPEYFVQSMVWDPQLFSLPPAAFEGCATREIFIRTDFLPERLLPERLLPERPPERRGLTTFRNSSDITRCCEFAFNKLVRDNSANSNFPSLTKWSATELDRREISSVYLFNSHLRDIRIPTPLRGFLGILTVGVHLNVYSKDTGEYRIWVARRASGPEYSYPGMLDQIVAGGMDPEDRDHELLVPLRTLIREAREEVGLEIDERTRAVFVPGTETRPRREIGKAVRISHITFFDKKDPRTGELNEHQLEPGVRIIYDLELTSEYYPQPNEPSIDSIMAMDVSQVKESLSQEGEWKPNCGLVMLEFLVRHQLVNMNNDRHYDRIMEGLRPRIPFQFANCWRDRISG</sequence>
<protein>
    <recommendedName>
        <fullName evidence="2">Nudix hydrolase domain-containing protein</fullName>
    </recommendedName>
</protein>
<name>A0A7S8DCJ5_FUSCU</name>
<feature type="domain" description="Nudix hydrolase" evidence="2">
    <location>
        <begin position="213"/>
        <end position="386"/>
    </location>
</feature>